<dbReference type="Gene3D" id="3.40.30.10">
    <property type="entry name" value="Glutaredoxin"/>
    <property type="match status" value="1"/>
</dbReference>
<dbReference type="PANTHER" id="PTHR34386:SF1">
    <property type="entry name" value="GLUTAREDOXIN-LIKE PROTEIN NRDH"/>
    <property type="match status" value="1"/>
</dbReference>
<dbReference type="KEGG" id="afg:AFULGI_00017900"/>
<accession>A0A075WFK7</accession>
<reference evidence="2 3" key="1">
    <citation type="submission" date="2013-07" db="EMBL/GenBank/DDBJ databases">
        <title>Genome of Archaeoglobus fulgidus.</title>
        <authorList>
            <person name="Fiebig A."/>
            <person name="Birkeland N.-K."/>
        </authorList>
    </citation>
    <scope>NUCLEOTIDE SEQUENCE [LARGE SCALE GENOMIC DNA]</scope>
    <source>
        <strain evidence="2 3">DSM 8774</strain>
    </source>
</reference>
<evidence type="ECO:0000313" key="2">
    <source>
        <dbReference type="EMBL" id="AIG98547.1"/>
    </source>
</evidence>
<dbReference type="GeneID" id="24795285"/>
<feature type="domain" description="Glutaredoxin" evidence="1">
    <location>
        <begin position="4"/>
        <end position="68"/>
    </location>
</feature>
<proteinExistence type="predicted"/>
<dbReference type="InterPro" id="IPR002109">
    <property type="entry name" value="Glutaredoxin"/>
</dbReference>
<dbReference type="GO" id="GO:0045454">
    <property type="term" value="P:cell redox homeostasis"/>
    <property type="evidence" value="ECO:0007669"/>
    <property type="project" value="TreeGrafter"/>
</dbReference>
<dbReference type="Pfam" id="PF00462">
    <property type="entry name" value="Glutaredoxin"/>
    <property type="match status" value="1"/>
</dbReference>
<evidence type="ECO:0000313" key="3">
    <source>
        <dbReference type="Proteomes" id="UP000028501"/>
    </source>
</evidence>
<dbReference type="GO" id="GO:0009055">
    <property type="term" value="F:electron transfer activity"/>
    <property type="evidence" value="ECO:0007669"/>
    <property type="project" value="TreeGrafter"/>
</dbReference>
<sequence>MAEVLMYGLSTCPHCKRTLEFLKREGVDFEVIWIDKLEGEERKKVIEKVHSISGSYSVPVVVKGDKHVLGYNEEKLKELIRG</sequence>
<dbReference type="AlphaFoldDB" id="A0A075WFK7"/>
<dbReference type="PANTHER" id="PTHR34386">
    <property type="entry name" value="GLUTAREDOXIN"/>
    <property type="match status" value="1"/>
</dbReference>
<organism evidence="2 3">
    <name type="scientific">Archaeoglobus fulgidus DSM 8774</name>
    <dbReference type="NCBI Taxonomy" id="1344584"/>
    <lineage>
        <taxon>Archaea</taxon>
        <taxon>Methanobacteriati</taxon>
        <taxon>Methanobacteriota</taxon>
        <taxon>Archaeoglobi</taxon>
        <taxon>Archaeoglobales</taxon>
        <taxon>Archaeoglobaceae</taxon>
        <taxon>Archaeoglobus</taxon>
    </lineage>
</organism>
<dbReference type="HOGENOM" id="CLU_026126_9_1_2"/>
<dbReference type="InterPro" id="IPR036249">
    <property type="entry name" value="Thioredoxin-like_sf"/>
</dbReference>
<dbReference type="PROSITE" id="PS51354">
    <property type="entry name" value="GLUTAREDOXIN_2"/>
    <property type="match status" value="1"/>
</dbReference>
<dbReference type="InterPro" id="IPR051548">
    <property type="entry name" value="Grx-like_ET"/>
</dbReference>
<dbReference type="SUPFAM" id="SSF52833">
    <property type="entry name" value="Thioredoxin-like"/>
    <property type="match status" value="1"/>
</dbReference>
<dbReference type="InterPro" id="IPR011767">
    <property type="entry name" value="GLR_AS"/>
</dbReference>
<dbReference type="EMBL" id="CP006577">
    <property type="protein sequence ID" value="AIG98547.1"/>
    <property type="molecule type" value="Genomic_DNA"/>
</dbReference>
<dbReference type="SMR" id="A0A075WFK7"/>
<dbReference type="Proteomes" id="UP000028501">
    <property type="component" value="Chromosome"/>
</dbReference>
<dbReference type="PROSITE" id="PS00195">
    <property type="entry name" value="GLUTAREDOXIN_1"/>
    <property type="match status" value="1"/>
</dbReference>
<gene>
    <name evidence="2" type="ORF">AFULGI_00017900</name>
</gene>
<protein>
    <submittedName>
        <fullName evidence="2">Glutaredoxin</fullName>
    </submittedName>
</protein>
<dbReference type="RefSeq" id="WP_010879033.1">
    <property type="nucleotide sequence ID" value="NZ_CP006577.1"/>
</dbReference>
<evidence type="ECO:0000259" key="1">
    <source>
        <dbReference type="Pfam" id="PF00462"/>
    </source>
</evidence>
<dbReference type="CDD" id="cd02976">
    <property type="entry name" value="NrdH"/>
    <property type="match status" value="1"/>
</dbReference>
<name>A0A075WFK7_ARCFL</name>